<name>A0A8S8ZR12_SORMA</name>
<evidence type="ECO:0000313" key="2">
    <source>
        <dbReference type="Proteomes" id="UP000433876"/>
    </source>
</evidence>
<dbReference type="AlphaFoldDB" id="A0A8S8ZR12"/>
<organism evidence="1 2">
    <name type="scientific">Sordaria macrospora</name>
    <dbReference type="NCBI Taxonomy" id="5147"/>
    <lineage>
        <taxon>Eukaryota</taxon>
        <taxon>Fungi</taxon>
        <taxon>Dikarya</taxon>
        <taxon>Ascomycota</taxon>
        <taxon>Pezizomycotina</taxon>
        <taxon>Sordariomycetes</taxon>
        <taxon>Sordariomycetidae</taxon>
        <taxon>Sordariales</taxon>
        <taxon>Sordariaceae</taxon>
        <taxon>Sordaria</taxon>
    </lineage>
</organism>
<dbReference type="InterPro" id="IPR052895">
    <property type="entry name" value="HetReg/Transcr_Mod"/>
</dbReference>
<sequence>MVLSWLGLPRDGSDDALRILSMPSEQLPQFMATDGFTDQLRDAIVSFCERTYWRRVWILQELILAQKYVVMCGAGSVTSESLDGALACFSQQAQPIDTRKARESYQGIVTSAANEIVLSKRLASFCTLSRWLRLCLEANYQATVPHDYLYALFSISSDNVKASIEVRYNKPIADIYRQLLESLVEDPTSRLNRDWLLGLSQKMGLSHQEGIALLNSEYLRRHGDLGELFTGVGSEPEALESTTASFDSRTRDAILAFFKRSYSKRVWILQELFLSQKYIVICGSKIITDDDLHAGINAIKVFSKLSASGHAGLIKKTPAVWHIHTKFFGFHWFNDLSRFSSVCSQEDVEATEPRDRIYAFLSVSWDCANGLLTIMPDYDKPVRTILYGTMKLLASSNAFAIGVATFGTSR</sequence>
<dbReference type="VEuPathDB" id="FungiDB:SMAC_07241"/>
<proteinExistence type="predicted"/>
<gene>
    <name evidence="1" type="ORF">SMACR_07241</name>
</gene>
<dbReference type="Proteomes" id="UP000433876">
    <property type="component" value="Unassembled WGS sequence"/>
</dbReference>
<evidence type="ECO:0008006" key="3">
    <source>
        <dbReference type="Google" id="ProtNLM"/>
    </source>
</evidence>
<dbReference type="EMBL" id="NMPR01000075">
    <property type="protein sequence ID" value="KAA8631500.1"/>
    <property type="molecule type" value="Genomic_DNA"/>
</dbReference>
<dbReference type="PANTHER" id="PTHR24148:SF77">
    <property type="entry name" value="HETEROKARYON INCOMPATIBILITY DOMAIN-CONTAINING PROTEIN"/>
    <property type="match status" value="1"/>
</dbReference>
<protein>
    <recommendedName>
        <fullName evidence="3">Heterokaryon incompatibility domain-containing protein</fullName>
    </recommendedName>
</protein>
<dbReference type="PANTHER" id="PTHR24148">
    <property type="entry name" value="ANKYRIN REPEAT DOMAIN-CONTAINING PROTEIN 39 HOMOLOG-RELATED"/>
    <property type="match status" value="1"/>
</dbReference>
<reference evidence="1 2" key="1">
    <citation type="submission" date="2017-07" db="EMBL/GenBank/DDBJ databases">
        <title>Genome sequence of the Sordaria macrospora wild type strain R19027.</title>
        <authorList>
            <person name="Nowrousian M."/>
            <person name="Teichert I."/>
            <person name="Kueck U."/>
        </authorList>
    </citation>
    <scope>NUCLEOTIDE SEQUENCE [LARGE SCALE GENOMIC DNA]</scope>
    <source>
        <strain evidence="1 2">R19027</strain>
        <tissue evidence="1">Mycelium</tissue>
    </source>
</reference>
<evidence type="ECO:0000313" key="1">
    <source>
        <dbReference type="EMBL" id="KAA8631500.1"/>
    </source>
</evidence>
<comment type="caution">
    <text evidence="1">The sequence shown here is derived from an EMBL/GenBank/DDBJ whole genome shotgun (WGS) entry which is preliminary data.</text>
</comment>
<accession>A0A8S8ZR12</accession>